<evidence type="ECO:0000313" key="2">
    <source>
        <dbReference type="EMBL" id="PHQ52891.1"/>
    </source>
</evidence>
<name>A0A2G1XNX4_STRCJ</name>
<comment type="caution">
    <text evidence="2">The sequence shown here is derived from an EMBL/GenBank/DDBJ whole genome shotgun (WGS) entry which is preliminary data.</text>
</comment>
<feature type="region of interest" description="Disordered" evidence="1">
    <location>
        <begin position="47"/>
        <end position="78"/>
    </location>
</feature>
<gene>
    <name evidence="2" type="ORF">BLA24_04825</name>
</gene>
<sequence>MVAVALLLPPALLCLVLALGRYEECLLKNGSCTPRHALPKRHLRAVPDVLAEEEGESAPAGPGPHAGAPAGDRGSSAA</sequence>
<accession>A0A2G1XNX4</accession>
<evidence type="ECO:0000313" key="3">
    <source>
        <dbReference type="Proteomes" id="UP000222531"/>
    </source>
</evidence>
<dbReference type="AlphaFoldDB" id="A0A2G1XNX4"/>
<feature type="compositionally biased region" description="Low complexity" evidence="1">
    <location>
        <begin position="57"/>
        <end position="71"/>
    </location>
</feature>
<organism evidence="2 3">
    <name type="scientific">Streptomyces cinnamoneus</name>
    <name type="common">Streptoverticillium cinnamoneum</name>
    <dbReference type="NCBI Taxonomy" id="53446"/>
    <lineage>
        <taxon>Bacteria</taxon>
        <taxon>Bacillati</taxon>
        <taxon>Actinomycetota</taxon>
        <taxon>Actinomycetes</taxon>
        <taxon>Kitasatosporales</taxon>
        <taxon>Streptomycetaceae</taxon>
        <taxon>Streptomyces</taxon>
        <taxon>Streptomyces cinnamoneus group</taxon>
    </lineage>
</organism>
<evidence type="ECO:0000256" key="1">
    <source>
        <dbReference type="SAM" id="MobiDB-lite"/>
    </source>
</evidence>
<protein>
    <submittedName>
        <fullName evidence="2">Uncharacterized protein</fullName>
    </submittedName>
</protein>
<dbReference type="EMBL" id="NHZO01000070">
    <property type="protein sequence ID" value="PHQ52891.1"/>
    <property type="molecule type" value="Genomic_DNA"/>
</dbReference>
<reference evidence="2 3" key="1">
    <citation type="journal article" date="2017" name="Biochemistry">
        <title>Identification of the Biosynthetic Pathway for the Antibiotic Bicyclomycin.</title>
        <authorList>
            <person name="Patteson J."/>
            <person name="Cai W."/>
            <person name="Johnson R.A."/>
            <person name="Santa Maria K."/>
            <person name="Li B."/>
        </authorList>
    </citation>
    <scope>NUCLEOTIDE SEQUENCE [LARGE SCALE GENOMIC DNA]</scope>
    <source>
        <strain evidence="2 3">ATCC 21532</strain>
    </source>
</reference>
<proteinExistence type="predicted"/>
<dbReference type="RefSeq" id="WP_099197909.1">
    <property type="nucleotide sequence ID" value="NZ_NHZO01000070.1"/>
</dbReference>
<keyword evidence="3" id="KW-1185">Reference proteome</keyword>
<dbReference type="Proteomes" id="UP000222531">
    <property type="component" value="Unassembled WGS sequence"/>
</dbReference>